<accession>A0A6G9XJA5</accession>
<dbReference type="AlphaFoldDB" id="A0A6G9XJA5"/>
<proteinExistence type="inferred from homology"/>
<dbReference type="InterPro" id="IPR023562">
    <property type="entry name" value="ClpP/TepA"/>
</dbReference>
<comment type="similarity">
    <text evidence="1 6">Belongs to the peptidase S14 family.</text>
</comment>
<dbReference type="GO" id="GO:0004252">
    <property type="term" value="F:serine-type endopeptidase activity"/>
    <property type="evidence" value="ECO:0007669"/>
    <property type="project" value="InterPro"/>
</dbReference>
<dbReference type="GO" id="GO:0004176">
    <property type="term" value="F:ATP-dependent peptidase activity"/>
    <property type="evidence" value="ECO:0007669"/>
    <property type="project" value="InterPro"/>
</dbReference>
<dbReference type="NCBIfam" id="NF045542">
    <property type="entry name" value="Clp_rel_HeadMat"/>
    <property type="match status" value="1"/>
</dbReference>
<evidence type="ECO:0000256" key="7">
    <source>
        <dbReference type="SAM" id="MobiDB-lite"/>
    </source>
</evidence>
<evidence type="ECO:0000256" key="5">
    <source>
        <dbReference type="ARBA" id="ARBA00022825"/>
    </source>
</evidence>
<dbReference type="PANTHER" id="PTHR10381:SF70">
    <property type="entry name" value="ATP-DEPENDENT CLP PROTEASE PROTEOLYTIC SUBUNIT"/>
    <property type="match status" value="1"/>
</dbReference>
<dbReference type="GO" id="GO:0051117">
    <property type="term" value="F:ATPase binding"/>
    <property type="evidence" value="ECO:0007669"/>
    <property type="project" value="TreeGrafter"/>
</dbReference>
<dbReference type="PANTHER" id="PTHR10381">
    <property type="entry name" value="ATP-DEPENDENT CLP PROTEASE PROTEOLYTIC SUBUNIT"/>
    <property type="match status" value="1"/>
</dbReference>
<protein>
    <recommendedName>
        <fullName evidence="6">ATP-dependent Clp protease proteolytic subunit</fullName>
    </recommendedName>
</protein>
<keyword evidence="3 8" id="KW-0645">Protease</keyword>
<sequence>MVNKRGAKPDPWYRIKALDTSSAEVLIYDEIDPYWGVSAATFAKDLAQIDADAITVRINSPGGDVYEGLAILNTLRGHRARVTTVIDGIAASAASFIAMAGAEVVICRNAEIMIHDARMWAGGNADEMRKHVETLDRTSDNIASIYAEKAGGTAEEWRELMRAETWFSAAEAVAAGLADRVEVAQVEPELVARFDLSTFNYAGRDRAPAPRTPSATEAEANPEGTRMTALAAIAKRLGLAENADDAAVTAALDKALGRPADAITPVQLPFNDNDIQFLRALVASGPELLATATTAVSDGVSPDVAAIAQPIVDSFQEAIDTANEALEVWGQNSTPEPEPAPATDQAPGAPANSLGELPAGVVAVEAAVLAELRTKAARGDAARAEQERAARLTAVDEAVRTGRIAPAQRASWVDRLNRDPRELAVLNGLAPVYPVGAELGHAVPVQDSADLGWFDGVNTATNKGV</sequence>
<dbReference type="CDD" id="cd07016">
    <property type="entry name" value="S14_ClpP_1"/>
    <property type="match status" value="1"/>
</dbReference>
<dbReference type="EMBL" id="CP046171">
    <property type="protein sequence ID" value="QIS00983.1"/>
    <property type="molecule type" value="Genomic_DNA"/>
</dbReference>
<evidence type="ECO:0000256" key="2">
    <source>
        <dbReference type="ARBA" id="ARBA00022490"/>
    </source>
</evidence>
<feature type="region of interest" description="Disordered" evidence="7">
    <location>
        <begin position="204"/>
        <end position="223"/>
    </location>
</feature>
<dbReference type="RefSeq" id="WP_167460140.1">
    <property type="nucleotide sequence ID" value="NZ_CP046171.1"/>
</dbReference>
<dbReference type="Pfam" id="PF00574">
    <property type="entry name" value="CLP_protease"/>
    <property type="match status" value="1"/>
</dbReference>
<dbReference type="PRINTS" id="PR00127">
    <property type="entry name" value="CLPPROTEASEP"/>
</dbReference>
<evidence type="ECO:0000256" key="3">
    <source>
        <dbReference type="ARBA" id="ARBA00022670"/>
    </source>
</evidence>
<dbReference type="InterPro" id="IPR029045">
    <property type="entry name" value="ClpP/crotonase-like_dom_sf"/>
</dbReference>
<evidence type="ECO:0000256" key="4">
    <source>
        <dbReference type="ARBA" id="ARBA00022801"/>
    </source>
</evidence>
<keyword evidence="5" id="KW-0720">Serine protease</keyword>
<feature type="region of interest" description="Disordered" evidence="7">
    <location>
        <begin position="331"/>
        <end position="354"/>
    </location>
</feature>
<keyword evidence="2" id="KW-0963">Cytoplasm</keyword>
<dbReference type="GO" id="GO:0006515">
    <property type="term" value="P:protein quality control for misfolded or incompletely synthesized proteins"/>
    <property type="evidence" value="ECO:0007669"/>
    <property type="project" value="TreeGrafter"/>
</dbReference>
<dbReference type="GO" id="GO:0009368">
    <property type="term" value="C:endopeptidase Clp complex"/>
    <property type="evidence" value="ECO:0007669"/>
    <property type="project" value="TreeGrafter"/>
</dbReference>
<evidence type="ECO:0000313" key="9">
    <source>
        <dbReference type="Proteomes" id="UP000501705"/>
    </source>
</evidence>
<dbReference type="InterPro" id="IPR012347">
    <property type="entry name" value="Ferritin-like"/>
</dbReference>
<evidence type="ECO:0000256" key="1">
    <source>
        <dbReference type="ARBA" id="ARBA00007039"/>
    </source>
</evidence>
<dbReference type="Gene3D" id="3.90.226.10">
    <property type="entry name" value="2-enoyl-CoA Hydratase, Chain A, domain 1"/>
    <property type="match status" value="1"/>
</dbReference>
<gene>
    <name evidence="8" type="ORF">F5X71_00350</name>
</gene>
<dbReference type="Gene3D" id="1.20.1260.10">
    <property type="match status" value="1"/>
</dbReference>
<evidence type="ECO:0000256" key="6">
    <source>
        <dbReference type="RuleBase" id="RU003567"/>
    </source>
</evidence>
<organism evidence="8 9">
    <name type="scientific">Nocardia brasiliensis</name>
    <dbReference type="NCBI Taxonomy" id="37326"/>
    <lineage>
        <taxon>Bacteria</taxon>
        <taxon>Bacillati</taxon>
        <taxon>Actinomycetota</taxon>
        <taxon>Actinomycetes</taxon>
        <taxon>Mycobacteriales</taxon>
        <taxon>Nocardiaceae</taxon>
        <taxon>Nocardia</taxon>
    </lineage>
</organism>
<name>A0A6G9XJA5_NOCBR</name>
<reference evidence="8 9" key="1">
    <citation type="journal article" date="2019" name="ACS Chem. Biol.">
        <title>Identification and Mobilization of a Cryptic Antibiotic Biosynthesis Gene Locus from a Human-Pathogenic Nocardia Isolate.</title>
        <authorList>
            <person name="Herisse M."/>
            <person name="Ishida K."/>
            <person name="Porter J.L."/>
            <person name="Howden B."/>
            <person name="Hertweck C."/>
            <person name="Stinear T.P."/>
            <person name="Pidot S.J."/>
        </authorList>
    </citation>
    <scope>NUCLEOTIDE SEQUENCE [LARGE SCALE GENOMIC DNA]</scope>
    <source>
        <strain evidence="8 9">AUSMDU00024985</strain>
    </source>
</reference>
<evidence type="ECO:0000313" key="8">
    <source>
        <dbReference type="EMBL" id="QIS00983.1"/>
    </source>
</evidence>
<dbReference type="Proteomes" id="UP000501705">
    <property type="component" value="Chromosome"/>
</dbReference>
<dbReference type="SUPFAM" id="SSF52096">
    <property type="entry name" value="ClpP/crotonase"/>
    <property type="match status" value="1"/>
</dbReference>
<dbReference type="InterPro" id="IPR001907">
    <property type="entry name" value="ClpP"/>
</dbReference>
<keyword evidence="4" id="KW-0378">Hydrolase</keyword>